<dbReference type="EC" id="6.3.5.1" evidence="3"/>
<dbReference type="SUPFAM" id="SSF56317">
    <property type="entry name" value="Carbon-nitrogen hydrolase"/>
    <property type="match status" value="1"/>
</dbReference>
<keyword evidence="1 3" id="KW-0436">Ligase</keyword>
<name>D9PN12_9ZZZZ</name>
<evidence type="ECO:0000259" key="2">
    <source>
        <dbReference type="PROSITE" id="PS50263"/>
    </source>
</evidence>
<dbReference type="AlphaFoldDB" id="D9PN12"/>
<reference evidence="3" key="1">
    <citation type="submission" date="2010-07" db="EMBL/GenBank/DDBJ databases">
        <authorList>
            <consortium name="CONSOLIDER consortium CSD2007-00005"/>
            <person name="Guazzaroni M.-E."/>
            <person name="Richter M."/>
            <person name="Garcia-Salamanca A."/>
            <person name="Yarza P."/>
            <person name="Ferrer M."/>
        </authorList>
    </citation>
    <scope>NUCLEOTIDE SEQUENCE</scope>
</reference>
<protein>
    <submittedName>
        <fullName evidence="3">Glutamine-dependent NAD(+) synthetase (NAD(+) synthase [glutamine-hydrolysing])</fullName>
        <ecNumber evidence="3">6.3.5.1</ecNumber>
    </submittedName>
</protein>
<dbReference type="GO" id="GO:0009435">
    <property type="term" value="P:NAD+ biosynthetic process"/>
    <property type="evidence" value="ECO:0007669"/>
    <property type="project" value="InterPro"/>
</dbReference>
<reference evidence="3" key="2">
    <citation type="journal article" date="2011" name="Microb. Ecol.">
        <title>Taxonomic and Functional Metagenomic Profiling of the Microbial Community in the Anoxic Sediment of a Sub-saline Shallow Lake (Laguna de Carrizo, Central Spain).</title>
        <authorList>
            <person name="Ferrer M."/>
            <person name="Guazzaroni M.E."/>
            <person name="Richter M."/>
            <person name="Garcia-Salamanca A."/>
            <person name="Yarza P."/>
            <person name="Suarez-Suarez A."/>
            <person name="Solano J."/>
            <person name="Alcaide M."/>
            <person name="van Dillewijn P."/>
            <person name="Molina-Henares M.A."/>
            <person name="Lopez-Cortes N."/>
            <person name="Al-Ramahi Y."/>
            <person name="Guerrero C."/>
            <person name="Acosta A."/>
            <person name="de Eugenio L.I."/>
            <person name="Martinez V."/>
            <person name="Marques S."/>
            <person name="Rojo F."/>
            <person name="Santero E."/>
            <person name="Genilloud O."/>
            <person name="Perez-Perez J."/>
            <person name="Rossello-Mora R."/>
            <person name="Ramos J.L."/>
        </authorList>
    </citation>
    <scope>NUCLEOTIDE SEQUENCE</scope>
</reference>
<dbReference type="GO" id="GO:0005737">
    <property type="term" value="C:cytoplasm"/>
    <property type="evidence" value="ECO:0007669"/>
    <property type="project" value="InterPro"/>
</dbReference>
<sequence length="216" mass="23975">MSATLRIALAQLNIPVGDVEGNTERVITTAARARDELNADLVLFPELTLTGYPPEDLLFHAGVRQQVSVGLNKLREAITGIAAVVGYPEYVDEPASKTRTIYNALTVVRDGRQLLNYRKRELPNYKVFDEKRYFKPGNDVGLIELKGIRIATLICEDVWEPAAARAARQAGAQLLVVINGSPYSLNYQQRRESVLRERIAEVGLPIVYLNLLGGQD</sequence>
<dbReference type="PANTHER" id="PTHR23090:SF9">
    <property type="entry name" value="GLUTAMINE-DEPENDENT NAD(+) SYNTHETASE"/>
    <property type="match status" value="1"/>
</dbReference>
<dbReference type="PROSITE" id="PS50263">
    <property type="entry name" value="CN_HYDROLASE"/>
    <property type="match status" value="1"/>
</dbReference>
<dbReference type="GO" id="GO:0003952">
    <property type="term" value="F:NAD+ synthase (glutamine-hydrolyzing) activity"/>
    <property type="evidence" value="ECO:0007669"/>
    <property type="project" value="UniProtKB-EC"/>
</dbReference>
<dbReference type="GO" id="GO:0004359">
    <property type="term" value="F:glutaminase activity"/>
    <property type="evidence" value="ECO:0007669"/>
    <property type="project" value="InterPro"/>
</dbReference>
<dbReference type="CDD" id="cd07570">
    <property type="entry name" value="GAT_Gln-NAD-synth"/>
    <property type="match status" value="1"/>
</dbReference>
<feature type="non-terminal residue" evidence="3">
    <location>
        <position position="216"/>
    </location>
</feature>
<dbReference type="InterPro" id="IPR036526">
    <property type="entry name" value="C-N_Hydrolase_sf"/>
</dbReference>
<gene>
    <name evidence="3" type="primary">nadE</name>
    <name evidence="3" type="ORF">LDC_2941</name>
</gene>
<comment type="caution">
    <text evidence="3">The sequence shown here is derived from an EMBL/GenBank/DDBJ whole genome shotgun (WGS) entry which is preliminary data.</text>
</comment>
<dbReference type="Pfam" id="PF00795">
    <property type="entry name" value="CN_hydrolase"/>
    <property type="match status" value="1"/>
</dbReference>
<dbReference type="InterPro" id="IPR003010">
    <property type="entry name" value="C-N_Hydrolase"/>
</dbReference>
<organism evidence="3">
    <name type="scientific">sediment metagenome</name>
    <dbReference type="NCBI Taxonomy" id="749907"/>
    <lineage>
        <taxon>unclassified sequences</taxon>
        <taxon>metagenomes</taxon>
        <taxon>ecological metagenomes</taxon>
    </lineage>
</organism>
<dbReference type="Gene3D" id="3.60.110.10">
    <property type="entry name" value="Carbon-nitrogen hydrolase"/>
    <property type="match status" value="1"/>
</dbReference>
<evidence type="ECO:0000313" key="3">
    <source>
        <dbReference type="EMBL" id="EFK95054.1"/>
    </source>
</evidence>
<feature type="domain" description="CN hydrolase" evidence="2">
    <location>
        <begin position="5"/>
        <end position="216"/>
    </location>
</feature>
<dbReference type="PANTHER" id="PTHR23090">
    <property type="entry name" value="NH 3 /GLUTAMINE-DEPENDENT NAD + SYNTHETASE"/>
    <property type="match status" value="1"/>
</dbReference>
<dbReference type="InterPro" id="IPR003694">
    <property type="entry name" value="NAD_synthase"/>
</dbReference>
<evidence type="ECO:0000256" key="1">
    <source>
        <dbReference type="ARBA" id="ARBA00022598"/>
    </source>
</evidence>
<accession>D9PN12</accession>
<proteinExistence type="predicted"/>
<dbReference type="EMBL" id="ADZX01000908">
    <property type="protein sequence ID" value="EFK95054.1"/>
    <property type="molecule type" value="Genomic_DNA"/>
</dbReference>